<keyword evidence="3" id="KW-0999">Mitochondrion inner membrane</keyword>
<protein>
    <recommendedName>
        <fullName evidence="9">Apoptogenic protein 1, mitochondrial</fullName>
    </recommendedName>
</protein>
<reference evidence="7 8" key="1">
    <citation type="submission" date="2020-12" db="EMBL/GenBank/DDBJ databases">
        <title>Metabolic potential, ecology and presence of endohyphal bacteria is reflected in genomic diversity of Mucoromycotina.</title>
        <authorList>
            <person name="Muszewska A."/>
            <person name="Okrasinska A."/>
            <person name="Steczkiewicz K."/>
            <person name="Drgas O."/>
            <person name="Orlowska M."/>
            <person name="Perlinska-Lenart U."/>
            <person name="Aleksandrzak-Piekarczyk T."/>
            <person name="Szatraj K."/>
            <person name="Zielenkiewicz U."/>
            <person name="Pilsyk S."/>
            <person name="Malc E."/>
            <person name="Mieczkowski P."/>
            <person name="Kruszewska J.S."/>
            <person name="Biernat P."/>
            <person name="Pawlowska J."/>
        </authorList>
    </citation>
    <scope>NUCLEOTIDE SEQUENCE [LARGE SCALE GENOMIC DNA]</scope>
    <source>
        <strain evidence="7 8">CBS 142.35</strain>
    </source>
</reference>
<evidence type="ECO:0000313" key="7">
    <source>
        <dbReference type="EMBL" id="KAG2227358.1"/>
    </source>
</evidence>
<keyword evidence="4" id="KW-0809">Transit peptide</keyword>
<evidence type="ECO:0000256" key="3">
    <source>
        <dbReference type="ARBA" id="ARBA00022792"/>
    </source>
</evidence>
<comment type="subcellular location">
    <subcellularLocation>
        <location evidence="1">Mitochondrion inner membrane</location>
        <topology evidence="1">Peripheral membrane protein</topology>
        <orientation evidence="1">Matrix side</orientation>
    </subcellularLocation>
</comment>
<dbReference type="EMBL" id="JAEPRB010000008">
    <property type="protein sequence ID" value="KAG2227358.1"/>
    <property type="molecule type" value="Genomic_DNA"/>
</dbReference>
<comment type="similarity">
    <text evidence="2">Belongs to the COA8 family.</text>
</comment>
<dbReference type="Pfam" id="PF10231">
    <property type="entry name" value="COA8"/>
    <property type="match status" value="1"/>
</dbReference>
<sequence>MTPLVRRKLCTCTRAIIKQRPYSTTTTTNARLSTDSLLKPIAADMIGTPDPVSNLRPVRYYVFQKESNAEKEWREIKEKVDKFNQNFWYNNNKMFINAKAEYEDILKQNGETVTPEALSIFYKDFLDQSYERQMNYNREWWKLNIGMLYPGMKAAIRWITQSKQKLSQQQKDTTFWEKSFES</sequence>
<evidence type="ECO:0000256" key="2">
    <source>
        <dbReference type="ARBA" id="ARBA00005453"/>
    </source>
</evidence>
<dbReference type="PANTHER" id="PTHR31107:SF2">
    <property type="entry name" value="CYTOCHROME C OXIDASE ASSEMBLY FACTOR 8"/>
    <property type="match status" value="1"/>
</dbReference>
<dbReference type="AlphaFoldDB" id="A0A8H7SF83"/>
<evidence type="ECO:0000256" key="4">
    <source>
        <dbReference type="ARBA" id="ARBA00022946"/>
    </source>
</evidence>
<proteinExistence type="inferred from homology"/>
<evidence type="ECO:0008006" key="9">
    <source>
        <dbReference type="Google" id="ProtNLM"/>
    </source>
</evidence>
<evidence type="ECO:0000256" key="6">
    <source>
        <dbReference type="ARBA" id="ARBA00023136"/>
    </source>
</evidence>
<dbReference type="GO" id="GO:0005743">
    <property type="term" value="C:mitochondrial inner membrane"/>
    <property type="evidence" value="ECO:0007669"/>
    <property type="project" value="UniProtKB-SubCell"/>
</dbReference>
<dbReference type="GO" id="GO:0097193">
    <property type="term" value="P:intrinsic apoptotic signaling pathway"/>
    <property type="evidence" value="ECO:0007669"/>
    <property type="project" value="InterPro"/>
</dbReference>
<dbReference type="PANTHER" id="PTHR31107">
    <property type="entry name" value="APOPTOGENIC PROTEIN 1, MITOCHONDRIAL"/>
    <property type="match status" value="1"/>
</dbReference>
<keyword evidence="5" id="KW-0496">Mitochondrion</keyword>
<keyword evidence="6" id="KW-0472">Membrane</keyword>
<name>A0A8H7SF83_9FUNG</name>
<evidence type="ECO:0000256" key="5">
    <source>
        <dbReference type="ARBA" id="ARBA00023128"/>
    </source>
</evidence>
<comment type="caution">
    <text evidence="7">The sequence shown here is derived from an EMBL/GenBank/DDBJ whole genome shotgun (WGS) entry which is preliminary data.</text>
</comment>
<dbReference type="InterPro" id="IPR018796">
    <property type="entry name" value="COA8"/>
</dbReference>
<keyword evidence="8" id="KW-1185">Reference proteome</keyword>
<evidence type="ECO:0000256" key="1">
    <source>
        <dbReference type="ARBA" id="ARBA00004443"/>
    </source>
</evidence>
<organism evidence="7 8">
    <name type="scientific">Circinella minor</name>
    <dbReference type="NCBI Taxonomy" id="1195481"/>
    <lineage>
        <taxon>Eukaryota</taxon>
        <taxon>Fungi</taxon>
        <taxon>Fungi incertae sedis</taxon>
        <taxon>Mucoromycota</taxon>
        <taxon>Mucoromycotina</taxon>
        <taxon>Mucoromycetes</taxon>
        <taxon>Mucorales</taxon>
        <taxon>Lichtheimiaceae</taxon>
        <taxon>Circinella</taxon>
    </lineage>
</organism>
<evidence type="ECO:0000313" key="8">
    <source>
        <dbReference type="Proteomes" id="UP000646827"/>
    </source>
</evidence>
<accession>A0A8H7SF83</accession>
<dbReference type="Proteomes" id="UP000646827">
    <property type="component" value="Unassembled WGS sequence"/>
</dbReference>
<gene>
    <name evidence="7" type="ORF">INT45_004313</name>
</gene>
<dbReference type="OrthoDB" id="6246201at2759"/>